<organism evidence="1 2">
    <name type="scientific">Granulicella pectinivorans</name>
    <dbReference type="NCBI Taxonomy" id="474950"/>
    <lineage>
        <taxon>Bacteria</taxon>
        <taxon>Pseudomonadati</taxon>
        <taxon>Acidobacteriota</taxon>
        <taxon>Terriglobia</taxon>
        <taxon>Terriglobales</taxon>
        <taxon>Acidobacteriaceae</taxon>
        <taxon>Granulicella</taxon>
    </lineage>
</organism>
<accession>A0A1I6MNS0</accession>
<dbReference type="Proteomes" id="UP000199024">
    <property type="component" value="Unassembled WGS sequence"/>
</dbReference>
<proteinExistence type="predicted"/>
<sequence>MSLPRTPRAAALHRIATLYSVVEDMHAVSLRLASASVDEAEQAIQAGRNALAATGNAARNALTTGDREESLFAQSQTEIFTARAVRLESLKAQRLAAESTARADFLASRLKTEQMKQLVAHIAEQATLEESRRSQSLSDDRYAARRAWLSGRSLQRDPQQLRTR</sequence>
<dbReference type="EMBL" id="FOZL01000001">
    <property type="protein sequence ID" value="SFS17342.1"/>
    <property type="molecule type" value="Genomic_DNA"/>
</dbReference>
<dbReference type="STRING" id="474950.SAMN05421771_3122"/>
<evidence type="ECO:0000313" key="1">
    <source>
        <dbReference type="EMBL" id="SFS17342.1"/>
    </source>
</evidence>
<dbReference type="AlphaFoldDB" id="A0A1I6MNS0"/>
<keyword evidence="2" id="KW-1185">Reference proteome</keyword>
<name>A0A1I6MNS0_9BACT</name>
<gene>
    <name evidence="1" type="ORF">SAMN05421771_3122</name>
</gene>
<reference evidence="1 2" key="1">
    <citation type="submission" date="2016-10" db="EMBL/GenBank/DDBJ databases">
        <authorList>
            <person name="de Groot N.N."/>
        </authorList>
    </citation>
    <scope>NUCLEOTIDE SEQUENCE [LARGE SCALE GENOMIC DNA]</scope>
    <source>
        <strain evidence="1 2">DSM 21001</strain>
    </source>
</reference>
<evidence type="ECO:0000313" key="2">
    <source>
        <dbReference type="Proteomes" id="UP000199024"/>
    </source>
</evidence>
<evidence type="ECO:0008006" key="3">
    <source>
        <dbReference type="Google" id="ProtNLM"/>
    </source>
</evidence>
<protein>
    <recommendedName>
        <fullName evidence="3">Flagellar FliJ protein</fullName>
    </recommendedName>
</protein>
<dbReference type="RefSeq" id="WP_089840371.1">
    <property type="nucleotide sequence ID" value="NZ_FOZL01000001.1"/>
</dbReference>